<dbReference type="AlphaFoldDB" id="A0AAU9WGT8"/>
<name>A0AAU9WGT8_9CNID</name>
<protein>
    <submittedName>
        <fullName evidence="1">Uncharacterized protein</fullName>
    </submittedName>
</protein>
<accession>A0AAU9WGT8</accession>
<evidence type="ECO:0000313" key="2">
    <source>
        <dbReference type="Proteomes" id="UP001159428"/>
    </source>
</evidence>
<dbReference type="EMBL" id="CALNXJ010000014">
    <property type="protein sequence ID" value="CAH3114601.1"/>
    <property type="molecule type" value="Genomic_DNA"/>
</dbReference>
<gene>
    <name evidence="1" type="ORF">PMEA_00005544</name>
</gene>
<sequence length="119" mass="13678">VIFDSNLTFHEHIIKTVSTCFSSLAQINRVKHVFDRSTLITIINTLFLMRGNVSGCTTRSSQLLHIPLYKTKSGQRTFYYRTVSLWNSLDNDLKLCNSSSNFKRKLRAKLFAAFLSPRS</sequence>
<dbReference type="Proteomes" id="UP001159428">
    <property type="component" value="Unassembled WGS sequence"/>
</dbReference>
<reference evidence="1 2" key="1">
    <citation type="submission" date="2022-05" db="EMBL/GenBank/DDBJ databases">
        <authorList>
            <consortium name="Genoscope - CEA"/>
            <person name="William W."/>
        </authorList>
    </citation>
    <scope>NUCLEOTIDE SEQUENCE [LARGE SCALE GENOMIC DNA]</scope>
</reference>
<evidence type="ECO:0000313" key="1">
    <source>
        <dbReference type="EMBL" id="CAH3114601.1"/>
    </source>
</evidence>
<organism evidence="1 2">
    <name type="scientific">Pocillopora meandrina</name>
    <dbReference type="NCBI Taxonomy" id="46732"/>
    <lineage>
        <taxon>Eukaryota</taxon>
        <taxon>Metazoa</taxon>
        <taxon>Cnidaria</taxon>
        <taxon>Anthozoa</taxon>
        <taxon>Hexacorallia</taxon>
        <taxon>Scleractinia</taxon>
        <taxon>Astrocoeniina</taxon>
        <taxon>Pocilloporidae</taxon>
        <taxon>Pocillopora</taxon>
    </lineage>
</organism>
<feature type="non-terminal residue" evidence="1">
    <location>
        <position position="1"/>
    </location>
</feature>
<proteinExistence type="predicted"/>
<keyword evidence="2" id="KW-1185">Reference proteome</keyword>
<comment type="caution">
    <text evidence="1">The sequence shown here is derived from an EMBL/GenBank/DDBJ whole genome shotgun (WGS) entry which is preliminary data.</text>
</comment>